<organism evidence="2">
    <name type="scientific">Brassica oleracea</name>
    <name type="common">Wild cabbage</name>
    <dbReference type="NCBI Taxonomy" id="3712"/>
    <lineage>
        <taxon>Eukaryota</taxon>
        <taxon>Viridiplantae</taxon>
        <taxon>Streptophyta</taxon>
        <taxon>Embryophyta</taxon>
        <taxon>Tracheophyta</taxon>
        <taxon>Spermatophyta</taxon>
        <taxon>Magnoliopsida</taxon>
        <taxon>eudicotyledons</taxon>
        <taxon>Gunneridae</taxon>
        <taxon>Pentapetalae</taxon>
        <taxon>rosids</taxon>
        <taxon>malvids</taxon>
        <taxon>Brassicales</taxon>
        <taxon>Brassicaceae</taxon>
        <taxon>Brassiceae</taxon>
        <taxon>Brassica</taxon>
    </lineage>
</organism>
<reference evidence="2" key="1">
    <citation type="submission" date="2018-11" db="EMBL/GenBank/DDBJ databases">
        <authorList>
            <consortium name="Genoscope - CEA"/>
            <person name="William W."/>
        </authorList>
    </citation>
    <scope>NUCLEOTIDE SEQUENCE</scope>
</reference>
<dbReference type="GO" id="GO:0005875">
    <property type="term" value="C:microtubule associated complex"/>
    <property type="evidence" value="ECO:0007669"/>
    <property type="project" value="TreeGrafter"/>
</dbReference>
<proteinExistence type="predicted"/>
<feature type="region of interest" description="Disordered" evidence="1">
    <location>
        <begin position="29"/>
        <end position="87"/>
    </location>
</feature>
<dbReference type="GO" id="GO:0000911">
    <property type="term" value="P:cytokinesis by cell plate formation"/>
    <property type="evidence" value="ECO:0007669"/>
    <property type="project" value="TreeGrafter"/>
</dbReference>
<dbReference type="InterPro" id="IPR044709">
    <property type="entry name" value="TAN1"/>
</dbReference>
<dbReference type="EMBL" id="LR031878">
    <property type="protein sequence ID" value="VDD53308.1"/>
    <property type="molecule type" value="Genomic_DNA"/>
</dbReference>
<dbReference type="PANTHER" id="PTHR35728:SF1">
    <property type="entry name" value="MICROTUBULE-BINDING PROTEIN TANGLED-RELATED"/>
    <property type="match status" value="1"/>
</dbReference>
<dbReference type="PANTHER" id="PTHR35728">
    <property type="entry name" value="MICROTUBULE-BINDING PROTEIN TANGLED-RELATED"/>
    <property type="match status" value="1"/>
</dbReference>
<dbReference type="GO" id="GO:2000694">
    <property type="term" value="P:regulation of phragmoplast microtubule organization"/>
    <property type="evidence" value="ECO:0007669"/>
    <property type="project" value="InterPro"/>
</dbReference>
<evidence type="ECO:0000256" key="1">
    <source>
        <dbReference type="SAM" id="MobiDB-lite"/>
    </source>
</evidence>
<protein>
    <submittedName>
        <fullName evidence="2">Uncharacterized protein</fullName>
    </submittedName>
</protein>
<sequence length="159" mass="18124">MSLPAMLLGETVNEIVQASQVTRDIVDALAPKKSRKSTMPEEEGCPTTQQKSLEPKPKTVNSNIKARRKKEKQNKRSEPTSPASIHKARQELCSRLSLHRQNQRRRLNMVRIVLGIWLIGFTKAQTLAQQKRRFFSPTLCLYPVHLHNKLSSVELCLLS</sequence>
<evidence type="ECO:0000313" key="2">
    <source>
        <dbReference type="EMBL" id="VDD53308.1"/>
    </source>
</evidence>
<name>A0A3P6FK64_BRAOL</name>
<dbReference type="AlphaFoldDB" id="A0A3P6FK64"/>
<accession>A0A3P6FK64</accession>
<dbReference type="GO" id="GO:0008017">
    <property type="term" value="F:microtubule binding"/>
    <property type="evidence" value="ECO:0007669"/>
    <property type="project" value="InterPro"/>
</dbReference>
<gene>
    <name evidence="2" type="ORF">BOLC1T05697H</name>
</gene>
<dbReference type="GO" id="GO:0009574">
    <property type="term" value="C:preprophase band"/>
    <property type="evidence" value="ECO:0007669"/>
    <property type="project" value="TreeGrafter"/>
</dbReference>